<keyword evidence="4" id="KW-1185">Reference proteome</keyword>
<evidence type="ECO:0000313" key="3">
    <source>
        <dbReference type="EMBL" id="KAL3524881.1"/>
    </source>
</evidence>
<protein>
    <recommendedName>
        <fullName evidence="2">Reverse transcriptase domain-containing protein</fullName>
    </recommendedName>
</protein>
<feature type="domain" description="Reverse transcriptase" evidence="2">
    <location>
        <begin position="117"/>
        <end position="222"/>
    </location>
</feature>
<feature type="signal peptide" evidence="1">
    <location>
        <begin position="1"/>
        <end position="30"/>
    </location>
</feature>
<dbReference type="SUPFAM" id="SSF56672">
    <property type="entry name" value="DNA/RNA polymerases"/>
    <property type="match status" value="1"/>
</dbReference>
<comment type="caution">
    <text evidence="3">The sequence shown here is derived from an EMBL/GenBank/DDBJ whole genome shotgun (WGS) entry which is preliminary data.</text>
</comment>
<dbReference type="AlphaFoldDB" id="A0ABD2ZZI8"/>
<evidence type="ECO:0000256" key="1">
    <source>
        <dbReference type="SAM" id="SignalP"/>
    </source>
</evidence>
<sequence>MMKLSNLLQTFISNFLVNLLNLMMRYPVDCLNSLSLASEEQCQLLLAPITSKDINDAMFNMKFGKAPVPDGFTEEFFKENWGIVRDDVVAAIQYCFEQEYIYFPMNITVLTLVPKVENAMSMKDFRPITNCNVVYKCYSAILSSRLKKIMDGLISCTQNAFIPGRNITDNVLLMNEIVRNYHRAEGKPRAVIKVDIMKAYDTLNWRFLFIAMKYLGFPEKFIRWGSFIVKGN</sequence>
<gene>
    <name evidence="3" type="ORF">ACH5RR_013253</name>
</gene>
<dbReference type="PANTHER" id="PTHR19446">
    <property type="entry name" value="REVERSE TRANSCRIPTASES"/>
    <property type="match status" value="1"/>
</dbReference>
<feature type="chain" id="PRO_5044840867" description="Reverse transcriptase domain-containing protein" evidence="1">
    <location>
        <begin position="31"/>
        <end position="232"/>
    </location>
</feature>
<dbReference type="EMBL" id="JBJUIK010000006">
    <property type="protein sequence ID" value="KAL3524881.1"/>
    <property type="molecule type" value="Genomic_DNA"/>
</dbReference>
<accession>A0ABD2ZZI8</accession>
<dbReference type="InterPro" id="IPR000477">
    <property type="entry name" value="RT_dom"/>
</dbReference>
<dbReference type="InterPro" id="IPR043502">
    <property type="entry name" value="DNA/RNA_pol_sf"/>
</dbReference>
<keyword evidence="1" id="KW-0732">Signal</keyword>
<dbReference type="Pfam" id="PF00078">
    <property type="entry name" value="RVT_1"/>
    <property type="match status" value="1"/>
</dbReference>
<evidence type="ECO:0000259" key="2">
    <source>
        <dbReference type="Pfam" id="PF00078"/>
    </source>
</evidence>
<name>A0ABD2ZZI8_9GENT</name>
<reference evidence="3 4" key="1">
    <citation type="submission" date="2024-11" db="EMBL/GenBank/DDBJ databases">
        <title>A near-complete genome assembly of Cinchona calisaya.</title>
        <authorList>
            <person name="Lian D.C."/>
            <person name="Zhao X.W."/>
            <person name="Wei L."/>
        </authorList>
    </citation>
    <scope>NUCLEOTIDE SEQUENCE [LARGE SCALE GENOMIC DNA]</scope>
    <source>
        <tissue evidence="3">Nenye</tissue>
    </source>
</reference>
<evidence type="ECO:0000313" key="4">
    <source>
        <dbReference type="Proteomes" id="UP001630127"/>
    </source>
</evidence>
<proteinExistence type="predicted"/>
<dbReference type="CDD" id="cd01650">
    <property type="entry name" value="RT_nLTR_like"/>
    <property type="match status" value="1"/>
</dbReference>
<organism evidence="3 4">
    <name type="scientific">Cinchona calisaya</name>
    <dbReference type="NCBI Taxonomy" id="153742"/>
    <lineage>
        <taxon>Eukaryota</taxon>
        <taxon>Viridiplantae</taxon>
        <taxon>Streptophyta</taxon>
        <taxon>Embryophyta</taxon>
        <taxon>Tracheophyta</taxon>
        <taxon>Spermatophyta</taxon>
        <taxon>Magnoliopsida</taxon>
        <taxon>eudicotyledons</taxon>
        <taxon>Gunneridae</taxon>
        <taxon>Pentapetalae</taxon>
        <taxon>asterids</taxon>
        <taxon>lamiids</taxon>
        <taxon>Gentianales</taxon>
        <taxon>Rubiaceae</taxon>
        <taxon>Cinchonoideae</taxon>
        <taxon>Cinchoneae</taxon>
        <taxon>Cinchona</taxon>
    </lineage>
</organism>
<dbReference type="Proteomes" id="UP001630127">
    <property type="component" value="Unassembled WGS sequence"/>
</dbReference>